<dbReference type="PANTHER" id="PTHR13763">
    <property type="entry name" value="BREAST CANCER TYPE 1 SUSCEPTIBILITY PROTEIN BRCA1"/>
    <property type="match status" value="1"/>
</dbReference>
<feature type="region of interest" description="Disordered" evidence="6">
    <location>
        <begin position="1"/>
        <end position="32"/>
    </location>
</feature>
<proteinExistence type="predicted"/>
<dbReference type="GO" id="GO:0005634">
    <property type="term" value="C:nucleus"/>
    <property type="evidence" value="ECO:0007669"/>
    <property type="project" value="UniProtKB-SubCell"/>
</dbReference>
<evidence type="ECO:0000256" key="4">
    <source>
        <dbReference type="ARBA" id="ARBA00023204"/>
    </source>
</evidence>
<gene>
    <name evidence="7" type="ORF">ZIOFF_053994</name>
</gene>
<evidence type="ECO:0000256" key="6">
    <source>
        <dbReference type="SAM" id="MobiDB-lite"/>
    </source>
</evidence>
<keyword evidence="2" id="KW-0677">Repeat</keyword>
<sequence length="96" mass="10951">MKYGASRLKNFKKAKTAKNANSRNNASPDYHSDRRLFGDECAFCHSFRITKASRPMYCYKDGKLTALEEANQPDGIYVHEKCVVWQVISSIDVSEL</sequence>
<dbReference type="GO" id="GO:0045944">
    <property type="term" value="P:positive regulation of transcription by RNA polymerase II"/>
    <property type="evidence" value="ECO:0007669"/>
    <property type="project" value="TreeGrafter"/>
</dbReference>
<comment type="caution">
    <text evidence="7">The sequence shown here is derived from an EMBL/GenBank/DDBJ whole genome shotgun (WGS) entry which is preliminary data.</text>
</comment>
<dbReference type="GO" id="GO:0000724">
    <property type="term" value="P:double-strand break repair via homologous recombination"/>
    <property type="evidence" value="ECO:0007669"/>
    <property type="project" value="TreeGrafter"/>
</dbReference>
<reference evidence="7 8" key="1">
    <citation type="submission" date="2020-08" db="EMBL/GenBank/DDBJ databases">
        <title>Plant Genome Project.</title>
        <authorList>
            <person name="Zhang R.-G."/>
        </authorList>
    </citation>
    <scope>NUCLEOTIDE SEQUENCE [LARGE SCALE GENOMIC DNA]</scope>
    <source>
        <tissue evidence="7">Rhizome</tissue>
    </source>
</reference>
<evidence type="ECO:0000313" key="7">
    <source>
        <dbReference type="EMBL" id="KAG6485456.1"/>
    </source>
</evidence>
<evidence type="ECO:0000256" key="3">
    <source>
        <dbReference type="ARBA" id="ARBA00022763"/>
    </source>
</evidence>
<protein>
    <submittedName>
        <fullName evidence="7">Uncharacterized protein</fullName>
    </submittedName>
</protein>
<dbReference type="Proteomes" id="UP000734854">
    <property type="component" value="Unassembled WGS sequence"/>
</dbReference>
<evidence type="ECO:0000256" key="5">
    <source>
        <dbReference type="ARBA" id="ARBA00023242"/>
    </source>
</evidence>
<keyword evidence="3" id="KW-0227">DNA damage</keyword>
<accession>A0A8J5FTR3</accession>
<evidence type="ECO:0000256" key="2">
    <source>
        <dbReference type="ARBA" id="ARBA00022737"/>
    </source>
</evidence>
<dbReference type="AlphaFoldDB" id="A0A8J5FTR3"/>
<dbReference type="PANTHER" id="PTHR13763:SF9">
    <property type="entry name" value="BRCA1-ASSOCIATED RING DOMAIN PROTEIN 1"/>
    <property type="match status" value="1"/>
</dbReference>
<keyword evidence="8" id="KW-1185">Reference proteome</keyword>
<dbReference type="GO" id="GO:0004842">
    <property type="term" value="F:ubiquitin-protein transferase activity"/>
    <property type="evidence" value="ECO:0007669"/>
    <property type="project" value="TreeGrafter"/>
</dbReference>
<feature type="compositionally biased region" description="Low complexity" evidence="6">
    <location>
        <begin position="17"/>
        <end position="26"/>
    </location>
</feature>
<dbReference type="EMBL" id="JACMSC010000015">
    <property type="protein sequence ID" value="KAG6485456.1"/>
    <property type="molecule type" value="Genomic_DNA"/>
</dbReference>
<keyword evidence="4" id="KW-0234">DNA repair</keyword>
<comment type="subcellular location">
    <subcellularLocation>
        <location evidence="1">Nucleus</location>
    </subcellularLocation>
</comment>
<evidence type="ECO:0000313" key="8">
    <source>
        <dbReference type="Proteomes" id="UP000734854"/>
    </source>
</evidence>
<name>A0A8J5FTR3_ZINOF</name>
<dbReference type="InterPro" id="IPR031099">
    <property type="entry name" value="BRCA1-associated"/>
</dbReference>
<evidence type="ECO:0000256" key="1">
    <source>
        <dbReference type="ARBA" id="ARBA00004123"/>
    </source>
</evidence>
<keyword evidence="5" id="KW-0539">Nucleus</keyword>
<organism evidence="7 8">
    <name type="scientific">Zingiber officinale</name>
    <name type="common">Ginger</name>
    <name type="synonym">Amomum zingiber</name>
    <dbReference type="NCBI Taxonomy" id="94328"/>
    <lineage>
        <taxon>Eukaryota</taxon>
        <taxon>Viridiplantae</taxon>
        <taxon>Streptophyta</taxon>
        <taxon>Embryophyta</taxon>
        <taxon>Tracheophyta</taxon>
        <taxon>Spermatophyta</taxon>
        <taxon>Magnoliopsida</taxon>
        <taxon>Liliopsida</taxon>
        <taxon>Zingiberales</taxon>
        <taxon>Zingiberaceae</taxon>
        <taxon>Zingiber</taxon>
    </lineage>
</organism>